<gene>
    <name evidence="2" type="ORF">SAMN02927921_03697</name>
</gene>
<feature type="transmembrane region" description="Helical" evidence="1">
    <location>
        <begin position="114"/>
        <end position="134"/>
    </location>
</feature>
<keyword evidence="1" id="KW-0472">Membrane</keyword>
<dbReference type="EMBL" id="FPJE01000028">
    <property type="protein sequence ID" value="SFW72626.1"/>
    <property type="molecule type" value="Genomic_DNA"/>
</dbReference>
<proteinExistence type="predicted"/>
<reference evidence="2 3" key="1">
    <citation type="submission" date="2016-11" db="EMBL/GenBank/DDBJ databases">
        <authorList>
            <person name="Jaros S."/>
            <person name="Januszkiewicz K."/>
            <person name="Wedrychowicz H."/>
        </authorList>
    </citation>
    <scope>NUCLEOTIDE SEQUENCE [LARGE SCALE GENOMIC DNA]</scope>
    <source>
        <strain evidence="2 3">CGMCC 1.12145</strain>
    </source>
</reference>
<evidence type="ECO:0000256" key="1">
    <source>
        <dbReference type="SAM" id="Phobius"/>
    </source>
</evidence>
<name>A0A1K1RK34_9FLAO</name>
<evidence type="ECO:0000313" key="2">
    <source>
        <dbReference type="EMBL" id="SFW72626.1"/>
    </source>
</evidence>
<sequence>MNNNTLSNGIRFIILVLVQVLICNHIQFLGYINPYIYVLFILLYPLKNENRALFLFLAFFMGFCVDTFSDSGGIHAAASLCIAYIRPLVLRFSFGSAYEYQTLKISNTNLGQRFMYLFIMILTHHIILFSLEIFSFTHILLTLKKALLSGAFTLLLCFLFIPLFRTKNQ</sequence>
<dbReference type="RefSeq" id="WP_072318940.1">
    <property type="nucleotide sequence ID" value="NZ_JAPPSR010000002.1"/>
</dbReference>
<dbReference type="OrthoDB" id="1132160at2"/>
<dbReference type="Proteomes" id="UP000182248">
    <property type="component" value="Unassembled WGS sequence"/>
</dbReference>
<feature type="transmembrane region" description="Helical" evidence="1">
    <location>
        <begin position="146"/>
        <end position="164"/>
    </location>
</feature>
<feature type="transmembrane region" description="Helical" evidence="1">
    <location>
        <begin position="12"/>
        <end position="32"/>
    </location>
</feature>
<protein>
    <submittedName>
        <fullName evidence="2">Rod shape-determining protein MreD</fullName>
    </submittedName>
</protein>
<accession>A0A1K1RK34</accession>
<feature type="transmembrane region" description="Helical" evidence="1">
    <location>
        <begin position="52"/>
        <end position="69"/>
    </location>
</feature>
<dbReference type="AlphaFoldDB" id="A0A1K1RK34"/>
<keyword evidence="3" id="KW-1185">Reference proteome</keyword>
<feature type="transmembrane region" description="Helical" evidence="1">
    <location>
        <begin position="76"/>
        <end position="94"/>
    </location>
</feature>
<organism evidence="2 3">
    <name type="scientific">Sinomicrobium oceani</name>
    <dbReference type="NCBI Taxonomy" id="1150368"/>
    <lineage>
        <taxon>Bacteria</taxon>
        <taxon>Pseudomonadati</taxon>
        <taxon>Bacteroidota</taxon>
        <taxon>Flavobacteriia</taxon>
        <taxon>Flavobacteriales</taxon>
        <taxon>Flavobacteriaceae</taxon>
        <taxon>Sinomicrobium</taxon>
    </lineage>
</organism>
<keyword evidence="1" id="KW-0812">Transmembrane</keyword>
<dbReference type="STRING" id="1150368.SAMN02927921_03697"/>
<evidence type="ECO:0000313" key="3">
    <source>
        <dbReference type="Proteomes" id="UP000182248"/>
    </source>
</evidence>
<keyword evidence="1" id="KW-1133">Transmembrane helix</keyword>